<dbReference type="AlphaFoldDB" id="A0A1R3VBE6"/>
<dbReference type="InterPro" id="IPR057326">
    <property type="entry name" value="KR_dom"/>
</dbReference>
<dbReference type="PRINTS" id="PR00080">
    <property type="entry name" value="SDRFAMILY"/>
</dbReference>
<evidence type="ECO:0000256" key="1">
    <source>
        <dbReference type="ARBA" id="ARBA00006484"/>
    </source>
</evidence>
<dbReference type="PROSITE" id="PS00061">
    <property type="entry name" value="ADH_SHORT"/>
    <property type="match status" value="1"/>
</dbReference>
<proteinExistence type="inferred from homology"/>
<dbReference type="SMART" id="SM00822">
    <property type="entry name" value="PKS_KR"/>
    <property type="match status" value="1"/>
</dbReference>
<keyword evidence="4" id="KW-1185">Reference proteome</keyword>
<accession>A0A1R3VBE6</accession>
<dbReference type="Gene3D" id="3.40.50.720">
    <property type="entry name" value="NAD(P)-binding Rossmann-like Domain"/>
    <property type="match status" value="1"/>
</dbReference>
<dbReference type="PANTHER" id="PTHR42879">
    <property type="entry name" value="3-OXOACYL-(ACYL-CARRIER-PROTEIN) REDUCTASE"/>
    <property type="match status" value="1"/>
</dbReference>
<dbReference type="PANTHER" id="PTHR42879:SF2">
    <property type="entry name" value="3-OXOACYL-[ACYL-CARRIER-PROTEIN] REDUCTASE FABG"/>
    <property type="match status" value="1"/>
</dbReference>
<dbReference type="EMBL" id="FTPD01000026">
    <property type="protein sequence ID" value="SIT57256.1"/>
    <property type="molecule type" value="Genomic_DNA"/>
</dbReference>
<dbReference type="GO" id="GO:0032787">
    <property type="term" value="P:monocarboxylic acid metabolic process"/>
    <property type="evidence" value="ECO:0007669"/>
    <property type="project" value="UniProtKB-ARBA"/>
</dbReference>
<gene>
    <name evidence="3" type="ORF">BQ8794_320078</name>
</gene>
<dbReference type="PRINTS" id="PR00081">
    <property type="entry name" value="GDHRDH"/>
</dbReference>
<organism evidence="3 4">
    <name type="scientific">Mesorhizobium prunaredense</name>
    <dbReference type="NCBI Taxonomy" id="1631249"/>
    <lineage>
        <taxon>Bacteria</taxon>
        <taxon>Pseudomonadati</taxon>
        <taxon>Pseudomonadota</taxon>
        <taxon>Alphaproteobacteria</taxon>
        <taxon>Hyphomicrobiales</taxon>
        <taxon>Phyllobacteriaceae</taxon>
        <taxon>Mesorhizobium</taxon>
    </lineage>
</organism>
<sequence length="292" mass="31757">MAAITKQDEISGKMLNRFDGKVAIVTGSTQGLGEAIAHLLVERGLYGLVVTGRSEERGQRVVQHVQKLGCKAIFVAADLSRHDDVLRIVERCDVTFGRVDVLVNAAGNTDRGTILDTEEALYDQIFATNVKAPFYLMQRCLSIMVREGIRGSILNVISMSAHGGQSFLSAYCAAKGALVTLTKNTGFSMMRYGCRINGLCIGWMYTPGEEQTMRRWHGATDGWRADAESKLPIGRMLDMSEVARTVAFLCSEEAGMMTGSVIDYDQSIPGCFDAVPQPPGIPLGIKTKPPVD</sequence>
<evidence type="ECO:0000313" key="4">
    <source>
        <dbReference type="Proteomes" id="UP000188388"/>
    </source>
</evidence>
<dbReference type="InterPro" id="IPR050259">
    <property type="entry name" value="SDR"/>
</dbReference>
<dbReference type="NCBIfam" id="NF004847">
    <property type="entry name" value="PRK06198.1"/>
    <property type="match status" value="1"/>
</dbReference>
<dbReference type="SUPFAM" id="SSF51735">
    <property type="entry name" value="NAD(P)-binding Rossmann-fold domains"/>
    <property type="match status" value="1"/>
</dbReference>
<protein>
    <submittedName>
        <fullName evidence="3">Short chain dehydrogenase</fullName>
    </submittedName>
</protein>
<dbReference type="InterPro" id="IPR002347">
    <property type="entry name" value="SDR_fam"/>
</dbReference>
<dbReference type="Pfam" id="PF13561">
    <property type="entry name" value="adh_short_C2"/>
    <property type="match status" value="1"/>
</dbReference>
<dbReference type="CDD" id="cd05233">
    <property type="entry name" value="SDR_c"/>
    <property type="match status" value="1"/>
</dbReference>
<reference evidence="4" key="1">
    <citation type="submission" date="2017-01" db="EMBL/GenBank/DDBJ databases">
        <authorList>
            <person name="Brunel B."/>
        </authorList>
    </citation>
    <scope>NUCLEOTIDE SEQUENCE [LARGE SCALE GENOMIC DNA]</scope>
</reference>
<name>A0A1R3VBE6_9HYPH</name>
<evidence type="ECO:0000259" key="2">
    <source>
        <dbReference type="SMART" id="SM00822"/>
    </source>
</evidence>
<evidence type="ECO:0000313" key="3">
    <source>
        <dbReference type="EMBL" id="SIT57256.1"/>
    </source>
</evidence>
<dbReference type="Proteomes" id="UP000188388">
    <property type="component" value="Unassembled WGS sequence"/>
</dbReference>
<dbReference type="STRING" id="1631249.BQ8794_320078"/>
<feature type="domain" description="Ketoreductase" evidence="2">
    <location>
        <begin position="21"/>
        <end position="195"/>
    </location>
</feature>
<dbReference type="FunFam" id="3.40.50.720:FF:000084">
    <property type="entry name" value="Short-chain dehydrogenase reductase"/>
    <property type="match status" value="1"/>
</dbReference>
<dbReference type="InterPro" id="IPR036291">
    <property type="entry name" value="NAD(P)-bd_dom_sf"/>
</dbReference>
<dbReference type="InterPro" id="IPR020904">
    <property type="entry name" value="Sc_DH/Rdtase_CS"/>
</dbReference>
<comment type="similarity">
    <text evidence="1">Belongs to the short-chain dehydrogenases/reductases (SDR) family.</text>
</comment>